<reference evidence="1 2" key="1">
    <citation type="submission" date="2013-01" db="EMBL/GenBank/DDBJ databases">
        <authorList>
            <person name="Harkins D.M."/>
            <person name="Durkin A.S."/>
            <person name="Brinkac L.M."/>
            <person name="Haft D.H."/>
            <person name="Selengut J.D."/>
            <person name="Sanka R."/>
            <person name="DePew J."/>
            <person name="Purushe J."/>
            <person name="Tulsiani S.M."/>
            <person name="Graham G.C."/>
            <person name="Burns M.-A."/>
            <person name="Dohnt M.F."/>
            <person name="Smythe L.D."/>
            <person name="McKay D.B."/>
            <person name="Craig S.B."/>
            <person name="Vinetz J.M."/>
            <person name="Sutton G.G."/>
            <person name="Nierman W.C."/>
            <person name="Fouts D.E."/>
        </authorList>
    </citation>
    <scope>NUCLEOTIDE SEQUENCE [LARGE SCALE GENOMIC DNA]</scope>
    <source>
        <strain evidence="1 2">LT2116</strain>
    </source>
</reference>
<dbReference type="Proteomes" id="UP000011770">
    <property type="component" value="Unassembled WGS sequence"/>
</dbReference>
<name>M3EM79_9LEPT</name>
<evidence type="ECO:0000313" key="2">
    <source>
        <dbReference type="Proteomes" id="UP000011770"/>
    </source>
</evidence>
<sequence>MKQFLRNIEVMIESPDGKVKVFSHNPGEAIHFSIEFEVEFSGTNITSVTLYNVLNSTVGMCVPKEGKSKKDSANAKAELSVGYGDDLTLIAKGEIIQHNVSMKGTDRILEFKISDMVNKLYAYSLTETFEKTLVSSALKQIFGKYGISYYSIRISDDTLLDSITFAGDSLSVAIDRLAKLVKAKRYFKLGKLIVEDETWSKNNQSNNVPLLDRTSGLIGTPQKTKSGWKVQCLLNPLIAKGEPVHLSFTDNTTGSKIDSQYVVTHGAHRGSSRSSDHITEFECKVA</sequence>
<proteinExistence type="predicted"/>
<accession>M3EM79</accession>
<dbReference type="AlphaFoldDB" id="M3EM79"/>
<protein>
    <submittedName>
        <fullName evidence="1">Uncharacterized protein</fullName>
    </submittedName>
</protein>
<comment type="caution">
    <text evidence="1">The sequence shown here is derived from an EMBL/GenBank/DDBJ whole genome shotgun (WGS) entry which is preliminary data.</text>
</comment>
<gene>
    <name evidence="1" type="ORF">LEP1GSC188_3417</name>
</gene>
<dbReference type="EMBL" id="AHOR02000026">
    <property type="protein sequence ID" value="EMF82128.1"/>
    <property type="molecule type" value="Genomic_DNA"/>
</dbReference>
<dbReference type="Pfam" id="PF22759">
    <property type="entry name" value="E217_GP41"/>
    <property type="match status" value="1"/>
</dbReference>
<dbReference type="InterPro" id="IPR054496">
    <property type="entry name" value="E217_GP41"/>
</dbReference>
<organism evidence="1 2">
    <name type="scientific">Leptospira weilii serovar Topaz str. LT2116</name>
    <dbReference type="NCBI Taxonomy" id="1088540"/>
    <lineage>
        <taxon>Bacteria</taxon>
        <taxon>Pseudomonadati</taxon>
        <taxon>Spirochaetota</taxon>
        <taxon>Spirochaetia</taxon>
        <taxon>Leptospirales</taxon>
        <taxon>Leptospiraceae</taxon>
        <taxon>Leptospira</taxon>
    </lineage>
</organism>
<evidence type="ECO:0000313" key="1">
    <source>
        <dbReference type="EMBL" id="EMF82128.1"/>
    </source>
</evidence>